<reference evidence="1 2" key="1">
    <citation type="submission" date="2013-11" db="EMBL/GenBank/DDBJ databases">
        <title>The Genome Sequence of Phytophthora parasitica P1569.</title>
        <authorList>
            <consortium name="The Broad Institute Genomics Platform"/>
            <person name="Russ C."/>
            <person name="Tyler B."/>
            <person name="Panabieres F."/>
            <person name="Shan W."/>
            <person name="Tripathy S."/>
            <person name="Grunwald N."/>
            <person name="Machado M."/>
            <person name="Johnson C.S."/>
            <person name="Arredondo F."/>
            <person name="Hong C."/>
            <person name="Coffey M."/>
            <person name="Young S.K."/>
            <person name="Zeng Q."/>
            <person name="Gargeya S."/>
            <person name="Fitzgerald M."/>
            <person name="Abouelleil A."/>
            <person name="Alvarado L."/>
            <person name="Chapman S.B."/>
            <person name="Gainer-Dewar J."/>
            <person name="Goldberg J."/>
            <person name="Griggs A."/>
            <person name="Gujja S."/>
            <person name="Hansen M."/>
            <person name="Howarth C."/>
            <person name="Imamovic A."/>
            <person name="Ireland A."/>
            <person name="Larimer J."/>
            <person name="McCowan C."/>
            <person name="Murphy C."/>
            <person name="Pearson M."/>
            <person name="Poon T.W."/>
            <person name="Priest M."/>
            <person name="Roberts A."/>
            <person name="Saif S."/>
            <person name="Shea T."/>
            <person name="Sykes S."/>
            <person name="Wortman J."/>
            <person name="Nusbaum C."/>
            <person name="Birren B."/>
        </authorList>
    </citation>
    <scope>NUCLEOTIDE SEQUENCE [LARGE SCALE GENOMIC DNA]</scope>
    <source>
        <strain evidence="1 2">P1569</strain>
    </source>
</reference>
<dbReference type="AlphaFoldDB" id="V9G135"/>
<dbReference type="Proteomes" id="UP000018721">
    <property type="component" value="Unassembled WGS sequence"/>
</dbReference>
<protein>
    <submittedName>
        <fullName evidence="1">Uncharacterized protein</fullName>
    </submittedName>
</protein>
<proteinExistence type="predicted"/>
<dbReference type="EMBL" id="ANIZ01000042">
    <property type="protein sequence ID" value="ETI57450.1"/>
    <property type="molecule type" value="Genomic_DNA"/>
</dbReference>
<comment type="caution">
    <text evidence="1">The sequence shown here is derived from an EMBL/GenBank/DDBJ whole genome shotgun (WGS) entry which is preliminary data.</text>
</comment>
<evidence type="ECO:0000313" key="1">
    <source>
        <dbReference type="EMBL" id="ETI57450.1"/>
    </source>
</evidence>
<keyword evidence="2" id="KW-1185">Reference proteome</keyword>
<gene>
    <name evidence="1" type="ORF">F443_00268</name>
</gene>
<evidence type="ECO:0000313" key="2">
    <source>
        <dbReference type="Proteomes" id="UP000018721"/>
    </source>
</evidence>
<dbReference type="HOGENOM" id="CLU_2854552_0_0_1"/>
<accession>V9G135</accession>
<name>V9G135_PHYNI</name>
<organism evidence="1 2">
    <name type="scientific">Phytophthora nicotianae P1569</name>
    <dbReference type="NCBI Taxonomy" id="1317065"/>
    <lineage>
        <taxon>Eukaryota</taxon>
        <taxon>Sar</taxon>
        <taxon>Stramenopiles</taxon>
        <taxon>Oomycota</taxon>
        <taxon>Peronosporomycetes</taxon>
        <taxon>Peronosporales</taxon>
        <taxon>Peronosporaceae</taxon>
        <taxon>Phytophthora</taxon>
    </lineage>
</organism>
<sequence length="65" mass="7202">MVTFGRRLVCTHLDFLLFICERENSSLGPRVAEEAVDLASLLDVANESRALKVNRCMLVSPPARA</sequence>